<dbReference type="PANTHER" id="PTHR12983">
    <property type="entry name" value="RING FINGER 10 FAMILY MEMBER"/>
    <property type="match status" value="1"/>
</dbReference>
<comment type="caution">
    <text evidence="9">The sequence shown here is derived from an EMBL/GenBank/DDBJ whole genome shotgun (WGS) entry which is preliminary data.</text>
</comment>
<dbReference type="PROSITE" id="PS50089">
    <property type="entry name" value="ZF_RING_2"/>
    <property type="match status" value="1"/>
</dbReference>
<keyword evidence="10" id="KW-1185">Reference proteome</keyword>
<keyword evidence="5" id="KW-0862">Zinc</keyword>
<evidence type="ECO:0000313" key="10">
    <source>
        <dbReference type="Proteomes" id="UP000289152"/>
    </source>
</evidence>
<comment type="subcellular location">
    <subcellularLocation>
        <location evidence="1">Cytoplasm</location>
    </subcellularLocation>
</comment>
<feature type="region of interest" description="Disordered" evidence="7">
    <location>
        <begin position="426"/>
        <end position="468"/>
    </location>
</feature>
<feature type="domain" description="RING-type" evidence="8">
    <location>
        <begin position="128"/>
        <end position="170"/>
    </location>
</feature>
<feature type="compositionally biased region" description="Basic and acidic residues" evidence="7">
    <location>
        <begin position="443"/>
        <end position="454"/>
    </location>
</feature>
<feature type="compositionally biased region" description="Polar residues" evidence="7">
    <location>
        <begin position="15"/>
        <end position="28"/>
    </location>
</feature>
<evidence type="ECO:0000256" key="3">
    <source>
        <dbReference type="ARBA" id="ARBA00022723"/>
    </source>
</evidence>
<dbReference type="FunCoup" id="A0A4Q1BMJ0">
    <property type="interactions" value="285"/>
</dbReference>
<dbReference type="GO" id="GO:0008270">
    <property type="term" value="F:zinc ion binding"/>
    <property type="evidence" value="ECO:0007669"/>
    <property type="project" value="UniProtKB-KW"/>
</dbReference>
<dbReference type="SUPFAM" id="SSF57850">
    <property type="entry name" value="RING/U-box"/>
    <property type="match status" value="1"/>
</dbReference>
<organism evidence="9 10">
    <name type="scientific">Tremella mesenterica</name>
    <name type="common">Jelly fungus</name>
    <dbReference type="NCBI Taxonomy" id="5217"/>
    <lineage>
        <taxon>Eukaryota</taxon>
        <taxon>Fungi</taxon>
        <taxon>Dikarya</taxon>
        <taxon>Basidiomycota</taxon>
        <taxon>Agaricomycotina</taxon>
        <taxon>Tremellomycetes</taxon>
        <taxon>Tremellales</taxon>
        <taxon>Tremellaceae</taxon>
        <taxon>Tremella</taxon>
    </lineage>
</organism>
<feature type="compositionally biased region" description="Polar residues" evidence="7">
    <location>
        <begin position="699"/>
        <end position="709"/>
    </location>
</feature>
<feature type="compositionally biased region" description="Pro residues" evidence="7">
    <location>
        <begin position="459"/>
        <end position="468"/>
    </location>
</feature>
<dbReference type="EMBL" id="SDIL01000037">
    <property type="protein sequence ID" value="RXK39055.1"/>
    <property type="molecule type" value="Genomic_DNA"/>
</dbReference>
<dbReference type="Pfam" id="PF00097">
    <property type="entry name" value="zf-C3HC4"/>
    <property type="match status" value="1"/>
</dbReference>
<protein>
    <recommendedName>
        <fullName evidence="8">RING-type domain-containing protein</fullName>
    </recommendedName>
</protein>
<dbReference type="Proteomes" id="UP000289152">
    <property type="component" value="Unassembled WGS sequence"/>
</dbReference>
<dbReference type="PROSITE" id="PS00518">
    <property type="entry name" value="ZF_RING_1"/>
    <property type="match status" value="1"/>
</dbReference>
<evidence type="ECO:0000256" key="1">
    <source>
        <dbReference type="ARBA" id="ARBA00004496"/>
    </source>
</evidence>
<dbReference type="GO" id="GO:0000976">
    <property type="term" value="F:transcription cis-regulatory region binding"/>
    <property type="evidence" value="ECO:0007669"/>
    <property type="project" value="TreeGrafter"/>
</dbReference>
<dbReference type="GO" id="GO:0005737">
    <property type="term" value="C:cytoplasm"/>
    <property type="evidence" value="ECO:0007669"/>
    <property type="project" value="UniProtKB-SubCell"/>
</dbReference>
<keyword evidence="2" id="KW-0963">Cytoplasm</keyword>
<evidence type="ECO:0000256" key="5">
    <source>
        <dbReference type="ARBA" id="ARBA00022833"/>
    </source>
</evidence>
<keyword evidence="3" id="KW-0479">Metal-binding</keyword>
<evidence type="ECO:0000313" key="9">
    <source>
        <dbReference type="EMBL" id="RXK39055.1"/>
    </source>
</evidence>
<dbReference type="PANTHER" id="PTHR12983:SF9">
    <property type="entry name" value="E3 UBIQUITIN-PROTEIN LIGASE RNF10"/>
    <property type="match status" value="1"/>
</dbReference>
<evidence type="ECO:0000256" key="7">
    <source>
        <dbReference type="SAM" id="MobiDB-lite"/>
    </source>
</evidence>
<feature type="region of interest" description="Disordered" evidence="7">
    <location>
        <begin position="676"/>
        <end position="791"/>
    </location>
</feature>
<dbReference type="CDD" id="cd16536">
    <property type="entry name" value="RING-HC_RNF10"/>
    <property type="match status" value="1"/>
</dbReference>
<evidence type="ECO:0000259" key="8">
    <source>
        <dbReference type="PROSITE" id="PS50089"/>
    </source>
</evidence>
<dbReference type="InterPro" id="IPR013083">
    <property type="entry name" value="Znf_RING/FYVE/PHD"/>
</dbReference>
<feature type="compositionally biased region" description="Basic residues" evidence="7">
    <location>
        <begin position="770"/>
        <end position="779"/>
    </location>
</feature>
<feature type="region of interest" description="Disordered" evidence="7">
    <location>
        <begin position="1"/>
        <end position="51"/>
    </location>
</feature>
<dbReference type="SMART" id="SM00184">
    <property type="entry name" value="RING"/>
    <property type="match status" value="1"/>
</dbReference>
<reference evidence="9 10" key="1">
    <citation type="submission" date="2016-06" db="EMBL/GenBank/DDBJ databases">
        <title>Evolution of pathogenesis and genome organization in the Tremellales.</title>
        <authorList>
            <person name="Cuomo C."/>
            <person name="Litvintseva A."/>
            <person name="Heitman J."/>
            <person name="Chen Y."/>
            <person name="Sun S."/>
            <person name="Springer D."/>
            <person name="Dromer F."/>
            <person name="Young S."/>
            <person name="Zeng Q."/>
            <person name="Chapman S."/>
            <person name="Gujja S."/>
            <person name="Saif S."/>
            <person name="Birren B."/>
        </authorList>
    </citation>
    <scope>NUCLEOTIDE SEQUENCE [LARGE SCALE GENOMIC DNA]</scope>
    <source>
        <strain evidence="9 10">ATCC 28783</strain>
    </source>
</reference>
<feature type="region of interest" description="Disordered" evidence="7">
    <location>
        <begin position="245"/>
        <end position="264"/>
    </location>
</feature>
<dbReference type="GO" id="GO:0045944">
    <property type="term" value="P:positive regulation of transcription by RNA polymerase II"/>
    <property type="evidence" value="ECO:0007669"/>
    <property type="project" value="TreeGrafter"/>
</dbReference>
<feature type="compositionally biased region" description="Low complexity" evidence="7">
    <location>
        <begin position="689"/>
        <end position="698"/>
    </location>
</feature>
<dbReference type="InterPro" id="IPR018957">
    <property type="entry name" value="Znf_C3HC4_RING-type"/>
</dbReference>
<accession>A0A4Q1BMJ0</accession>
<sequence length="791" mass="88573">MPDIPIATPVPRTPQKPNVNMDPSQWLNFSLPPRRQQGPTIPRRSKRGEGWKGGVLSRERYVQANFRFVLKPTEVLSYGAHFADPDISLHWPHILQVLVPTFSAFSVAQGHVSSDPAGREVERQGRMCPICLSKPVAPRMTKCGHIFCFPCILHFIRLSEIPKFAKCPICGDTIQEGMLKSVRYLVPGAMLRSAMGEELESSPLLSPVISNSQHPVPETHLDAVTVSRTQNVMVEFGSNASELPVGADVSSSIEPPQEGTVGDMNPSEQHLPSCTDDLHVANSPRGNLIHMRLIQRPQMTTMALPSSLTWPSESLPPLTAPWYFLPDVLAYSRFMLASPEYMLGELQRELDELQAEWDLLRGDELGRDFVRVAREKVQRQVMKVHGELKTNSVEKDEQRCREMWNEVVAVPSPRRPVNPSNFQFFNNHPEVSKLGDSSGSNHQDNEKGLSKVDSEVIPPNRPVQPNPMPHLAAQMQVGGGKKNRRRNPPINPISQAPSYHFYQSSLGANVFLHPLDIRILLAHYKSYSLFPPRISFSSSGFDSETMTEELRRRAKYLGHLPLGSEVVFVEADLEPLVGKETLGMFEQPLKARYTKRKERTKKEDRARSKWEKAEREKIPGGLGLTKEERDLEVVLQRSKRDILDISQLSIHQYSNSSSPINPTIDLETDDREINQFVYPQPGRSNPISTPGQPTTTTPSELNHTTQMGSWGSRPTFATTLHSAPQRPREVSVARSRRGNESADEDVDQAWAAFERMGLENGNGQGEERQGRRKGKKGTKKVLLFGGGARGA</sequence>
<dbReference type="STRING" id="5217.A0A4Q1BMJ0"/>
<dbReference type="AlphaFoldDB" id="A0A4Q1BMJ0"/>
<dbReference type="InterPro" id="IPR017907">
    <property type="entry name" value="Znf_RING_CS"/>
</dbReference>
<dbReference type="OrthoDB" id="302966at2759"/>
<proteinExistence type="predicted"/>
<evidence type="ECO:0000256" key="6">
    <source>
        <dbReference type="PROSITE-ProRule" id="PRU00175"/>
    </source>
</evidence>
<dbReference type="Gene3D" id="3.30.40.10">
    <property type="entry name" value="Zinc/RING finger domain, C3HC4 (zinc finger)"/>
    <property type="match status" value="1"/>
</dbReference>
<dbReference type="VEuPathDB" id="FungiDB:TREMEDRAFT_21230"/>
<dbReference type="InParanoid" id="A0A4Q1BMJ0"/>
<keyword evidence="4 6" id="KW-0863">Zinc-finger</keyword>
<evidence type="ECO:0000256" key="4">
    <source>
        <dbReference type="ARBA" id="ARBA00022771"/>
    </source>
</evidence>
<name>A0A4Q1BMJ0_TREME</name>
<dbReference type="InterPro" id="IPR039739">
    <property type="entry name" value="MAG2/RNF10"/>
</dbReference>
<gene>
    <name evidence="9" type="ORF">M231_03679</name>
</gene>
<dbReference type="InterPro" id="IPR001841">
    <property type="entry name" value="Znf_RING"/>
</dbReference>
<evidence type="ECO:0000256" key="2">
    <source>
        <dbReference type="ARBA" id="ARBA00022490"/>
    </source>
</evidence>